<dbReference type="AlphaFoldDB" id="A0AAW6U2S3"/>
<organism evidence="1 2">
    <name type="scientific">Peloplasma aerotolerans</name>
    <dbReference type="NCBI Taxonomy" id="3044389"/>
    <lineage>
        <taxon>Bacteria</taxon>
        <taxon>Bacillati</taxon>
        <taxon>Mycoplasmatota</taxon>
        <taxon>Mollicutes</taxon>
        <taxon>Acholeplasmatales</taxon>
        <taxon>Acholeplasmataceae</taxon>
        <taxon>Peloplasma</taxon>
    </lineage>
</organism>
<reference evidence="1" key="1">
    <citation type="submission" date="2023-05" db="EMBL/GenBank/DDBJ databases">
        <title>Mariniplasma microaerophilum sp. nov., a novel anaerobic mollicute isolated from terrestrial mud volcano, Taman Peninsula, Russia.</title>
        <authorList>
            <person name="Khomyakova M.A."/>
            <person name="Merkel A.Y."/>
            <person name="Slobodkin A.I."/>
        </authorList>
    </citation>
    <scope>NUCLEOTIDE SEQUENCE</scope>
    <source>
        <strain evidence="1">M4Ah</strain>
    </source>
</reference>
<evidence type="ECO:0000313" key="2">
    <source>
        <dbReference type="Proteomes" id="UP001431532"/>
    </source>
</evidence>
<dbReference type="Gene3D" id="3.30.70.100">
    <property type="match status" value="1"/>
</dbReference>
<dbReference type="RefSeq" id="WP_282838686.1">
    <property type="nucleotide sequence ID" value="NZ_JASCXW010000003.1"/>
</dbReference>
<protein>
    <submittedName>
        <fullName evidence="1">Uncharacterized protein</fullName>
    </submittedName>
</protein>
<comment type="caution">
    <text evidence="1">The sequence shown here is derived from an EMBL/GenBank/DDBJ whole genome shotgun (WGS) entry which is preliminary data.</text>
</comment>
<dbReference type="Proteomes" id="UP001431532">
    <property type="component" value="Unassembled WGS sequence"/>
</dbReference>
<dbReference type="EMBL" id="JASCXW010000003">
    <property type="protein sequence ID" value="MDI6452271.1"/>
    <property type="molecule type" value="Genomic_DNA"/>
</dbReference>
<dbReference type="SUPFAM" id="SSF55008">
    <property type="entry name" value="HMA, heavy metal-associated domain"/>
    <property type="match status" value="1"/>
</dbReference>
<sequence length="74" mass="8577">MPTVYLGLSKFCLCGRITSAQHALYVKGIDSFQYDLVEKKAKVVYQEDNISIEEIMEILEKRYLEVESIEEIKS</sequence>
<proteinExistence type="predicted"/>
<accession>A0AAW6U2S3</accession>
<dbReference type="InterPro" id="IPR036163">
    <property type="entry name" value="HMA_dom_sf"/>
</dbReference>
<name>A0AAW6U2S3_9MOLU</name>
<evidence type="ECO:0000313" key="1">
    <source>
        <dbReference type="EMBL" id="MDI6452271.1"/>
    </source>
</evidence>
<keyword evidence="2" id="KW-1185">Reference proteome</keyword>
<dbReference type="GO" id="GO:0046872">
    <property type="term" value="F:metal ion binding"/>
    <property type="evidence" value="ECO:0007669"/>
    <property type="project" value="InterPro"/>
</dbReference>
<gene>
    <name evidence="1" type="ORF">QJ521_01735</name>
</gene>